<dbReference type="InterPro" id="IPR057215">
    <property type="entry name" value="DUF7893"/>
</dbReference>
<gene>
    <name evidence="11" type="ORF">QBC46DRAFT_431654</name>
</gene>
<dbReference type="PROSITE" id="PS51679">
    <property type="entry name" value="SAM_MT_C5"/>
    <property type="match status" value="1"/>
</dbReference>
<dbReference type="InterPro" id="IPR050390">
    <property type="entry name" value="C5-Methyltransferase"/>
</dbReference>
<dbReference type="Gene3D" id="2.30.30.490">
    <property type="match status" value="2"/>
</dbReference>
<dbReference type="Pfam" id="PF00145">
    <property type="entry name" value="DNA_methylase"/>
    <property type="match status" value="1"/>
</dbReference>
<keyword evidence="4 8" id="KW-0808">Transferase</keyword>
<dbReference type="Pfam" id="PF25423">
    <property type="entry name" value="DUF7893"/>
    <property type="match status" value="1"/>
</dbReference>
<comment type="caution">
    <text evidence="11">The sequence shown here is derived from an EMBL/GenBank/DDBJ whole genome shotgun (WGS) entry which is preliminary data.</text>
</comment>
<reference evidence="12" key="1">
    <citation type="journal article" date="2023" name="Mol. Phylogenet. Evol.">
        <title>Genome-scale phylogeny and comparative genomics of the fungal order Sordariales.</title>
        <authorList>
            <person name="Hensen N."/>
            <person name="Bonometti L."/>
            <person name="Westerberg I."/>
            <person name="Brannstrom I.O."/>
            <person name="Guillou S."/>
            <person name="Cros-Aarteil S."/>
            <person name="Calhoun S."/>
            <person name="Haridas S."/>
            <person name="Kuo A."/>
            <person name="Mondo S."/>
            <person name="Pangilinan J."/>
            <person name="Riley R."/>
            <person name="LaButti K."/>
            <person name="Andreopoulos B."/>
            <person name="Lipzen A."/>
            <person name="Chen C."/>
            <person name="Yan M."/>
            <person name="Daum C."/>
            <person name="Ng V."/>
            <person name="Clum A."/>
            <person name="Steindorff A."/>
            <person name="Ohm R.A."/>
            <person name="Martin F."/>
            <person name="Silar P."/>
            <person name="Natvig D.O."/>
            <person name="Lalanne C."/>
            <person name="Gautier V."/>
            <person name="Ament-Velasquez S.L."/>
            <person name="Kruys A."/>
            <person name="Hutchinson M.I."/>
            <person name="Powell A.J."/>
            <person name="Barry K."/>
            <person name="Miller A.N."/>
            <person name="Grigoriev I.V."/>
            <person name="Debuchy R."/>
            <person name="Gladieux P."/>
            <person name="Hiltunen Thoren M."/>
            <person name="Johannesson H."/>
        </authorList>
    </citation>
    <scope>NUCLEOTIDE SEQUENCE [LARGE SCALE GENOMIC DNA]</scope>
    <source>
        <strain evidence="12">CBS 340.73</strain>
    </source>
</reference>
<dbReference type="EMBL" id="MU853784">
    <property type="protein sequence ID" value="KAK3941323.1"/>
    <property type="molecule type" value="Genomic_DNA"/>
</dbReference>
<dbReference type="GO" id="GO:0003682">
    <property type="term" value="F:chromatin binding"/>
    <property type="evidence" value="ECO:0007669"/>
    <property type="project" value="InterPro"/>
</dbReference>
<feature type="active site" evidence="8">
    <location>
        <position position="797"/>
    </location>
</feature>
<dbReference type="CDD" id="cd04712">
    <property type="entry name" value="BAH_DCM_I"/>
    <property type="match status" value="1"/>
</dbReference>
<name>A0AAN6NAR1_9PEZI</name>
<dbReference type="GO" id="GO:0044027">
    <property type="term" value="P:negative regulation of gene expression via chromosomal CpG island methylation"/>
    <property type="evidence" value="ECO:0007669"/>
    <property type="project" value="TreeGrafter"/>
</dbReference>
<feature type="region of interest" description="Disordered" evidence="9">
    <location>
        <begin position="1"/>
        <end position="66"/>
    </location>
</feature>
<feature type="domain" description="BAH" evidence="10">
    <location>
        <begin position="422"/>
        <end position="556"/>
    </location>
</feature>
<dbReference type="Gene3D" id="3.40.50.150">
    <property type="entry name" value="Vaccinia Virus protein VP39"/>
    <property type="match status" value="1"/>
</dbReference>
<keyword evidence="3 8" id="KW-0489">Methyltransferase</keyword>
<dbReference type="InterPro" id="IPR043151">
    <property type="entry name" value="BAH_sf"/>
</dbReference>
<organism evidence="11 12">
    <name type="scientific">Diplogelasinospora grovesii</name>
    <dbReference type="NCBI Taxonomy" id="303347"/>
    <lineage>
        <taxon>Eukaryota</taxon>
        <taxon>Fungi</taxon>
        <taxon>Dikarya</taxon>
        <taxon>Ascomycota</taxon>
        <taxon>Pezizomycotina</taxon>
        <taxon>Sordariomycetes</taxon>
        <taxon>Sordariomycetidae</taxon>
        <taxon>Sordariales</taxon>
        <taxon>Diplogelasinosporaceae</taxon>
        <taxon>Diplogelasinospora</taxon>
    </lineage>
</organism>
<evidence type="ECO:0000256" key="1">
    <source>
        <dbReference type="ARBA" id="ARBA00004123"/>
    </source>
</evidence>
<dbReference type="PANTHER" id="PTHR10629:SF54">
    <property type="entry name" value="DNA METHYLTRANSFERASE DIM-2"/>
    <property type="match status" value="1"/>
</dbReference>
<dbReference type="SUPFAM" id="SSF53335">
    <property type="entry name" value="S-adenosyl-L-methionine-dependent methyltransferases"/>
    <property type="match status" value="1"/>
</dbReference>
<evidence type="ECO:0000256" key="6">
    <source>
        <dbReference type="ARBA" id="ARBA00023125"/>
    </source>
</evidence>
<feature type="region of interest" description="Disordered" evidence="9">
    <location>
        <begin position="1246"/>
        <end position="1350"/>
    </location>
</feature>
<comment type="similarity">
    <text evidence="8">Belongs to the class I-like SAM-binding methyltransferase superfamily. C5-methyltransferase family.</text>
</comment>
<evidence type="ECO:0000256" key="2">
    <source>
        <dbReference type="ARBA" id="ARBA00011975"/>
    </source>
</evidence>
<comment type="subcellular location">
    <subcellularLocation>
        <location evidence="1">Nucleus</location>
    </subcellularLocation>
</comment>
<feature type="region of interest" description="Disordered" evidence="9">
    <location>
        <begin position="1003"/>
        <end position="1024"/>
    </location>
</feature>
<dbReference type="InterPro" id="IPR001525">
    <property type="entry name" value="C5_MeTfrase"/>
</dbReference>
<dbReference type="InterPro" id="IPR029063">
    <property type="entry name" value="SAM-dependent_MTases_sf"/>
</dbReference>
<keyword evidence="12" id="KW-1185">Reference proteome</keyword>
<dbReference type="GO" id="GO:0003886">
    <property type="term" value="F:DNA (cytosine-5-)-methyltransferase activity"/>
    <property type="evidence" value="ECO:0007669"/>
    <property type="project" value="UniProtKB-EC"/>
</dbReference>
<dbReference type="Proteomes" id="UP001303473">
    <property type="component" value="Unassembled WGS sequence"/>
</dbReference>
<dbReference type="GO" id="GO:0032259">
    <property type="term" value="P:methylation"/>
    <property type="evidence" value="ECO:0007669"/>
    <property type="project" value="UniProtKB-KW"/>
</dbReference>
<keyword evidence="6" id="KW-0238">DNA-binding</keyword>
<evidence type="ECO:0000313" key="11">
    <source>
        <dbReference type="EMBL" id="KAK3941323.1"/>
    </source>
</evidence>
<keyword evidence="5 8" id="KW-0949">S-adenosyl-L-methionine</keyword>
<evidence type="ECO:0000259" key="10">
    <source>
        <dbReference type="PROSITE" id="PS51038"/>
    </source>
</evidence>
<protein>
    <recommendedName>
        <fullName evidence="2">DNA (cytosine-5-)-methyltransferase</fullName>
        <ecNumber evidence="2">2.1.1.37</ecNumber>
    </recommendedName>
</protein>
<dbReference type="PRINTS" id="PR00105">
    <property type="entry name" value="C5METTRFRASE"/>
</dbReference>
<evidence type="ECO:0000256" key="8">
    <source>
        <dbReference type="PROSITE-ProRule" id="PRU01016"/>
    </source>
</evidence>
<proteinExistence type="inferred from homology"/>
<keyword evidence="7" id="KW-0539">Nucleus</keyword>
<accession>A0AAN6NAR1</accession>
<dbReference type="InterPro" id="IPR018117">
    <property type="entry name" value="C5_DNA_meth_AS"/>
</dbReference>
<sequence length="1350" mass="151359">MTDCDDGPGAWDNDLGKSVDRSWPLQTPESELDEVPSRQKLVVDLTSDRDSQSLAGDEGSGISDSPVPFEISRSKHVYVDLPTSTLVTPKSRYAGYVPPLPPVRERVALASLMECLKSRNSETDQEFVEFELDHFTFYINSALYPYEMRPLQSMTTKISHDTFFFDGVLSVGNVRHYVTQIQVSELPIGNYASVSKHSVDDQIWVRSKMNAQTQIYYKLKKPAAEYARFHVPFLWVADLAKHVVDYCTTMTEKGREVSLSSFRKPFSQWLEKTHGKSASFQRWRCQYSSDDFCTAIHANIDFLWKEVYGVLGARKAKSLRVFREAKDLTEYEEDVSTPLPMITRGNEEEQPTIVTPYIKECFGHMIVGQVLKCPGQHAETPDTSAQVHARQGKPKRRGSIGVPPVKRRHEAQYQFLAEELVKRIQEGDTISTPRDGEGTGTKWRTVASEHSPEDHRWFGLVQKVHVSGKTGRRSFDVSWFYRPVETPCCMMKYPWPNELFLSDHCTCEEGHDARVEDDEVLGVHSVDWFGNPKASKAEFCVRQTYMIEERRWVTLDQSHMKCSHGQERLKYKAGDTVLAALSKPDTVLEPCEVVKAFKQGPTRFLRLRKLLRRNDIDSSARHAPINELVYTDEFVVTKPDKILGRCTVRFFRPEQPIPSPYNRDGTGNIFYITHRLQEDNENRARIIPFDGDFPTSLRQGFDPDRDDFEKLRGMDLFCGSGNFGRGLEDGGAIDMRWANDIWTNAVHTYMANAHNRETTHPYRGSVDDLLRKALTGEFSEKVPRPGEVDLIAAGSPCPGFSLLTPDKTTLHQVKNQSLVASFASFVDFYRPKYGILENVITIVQAHHNRTQDVLSQLFCAIVGMGYQAQLILGDAWSHGAPQSRSRVFLYFAAPGLRLPEAPLPSHSHAPGAKQRGLGEMCNGEPYVRRSFGPTAFKYVSASEGTAGLPRIDDAKADCCVPFPDHRISYGVTQKTRNQICCIPTHPHGVGFAKAWREGHGVMSPAERAEFPPKPSHRTRPNAKGWARVHPKDIFQTITTRPAPTDARSGNGLHWYDDRPLTVMEARRAQGFPDEEVLLGSPSDQWRLVGNSVSRHMSLALGLKFREAWLGSLYDKDYDPMMTTSTSTTSTSTSRATSITLPDDNSFAGKPVFSTAEDLKPFSRGRRRIHPAFLNGQRAAAAPDTSSPASLAFRTAAQSLDPSRATSESADVLTTQLTGDSDYTTATETRAFSSAGRSIVETTKVTTTATESNSNAMTGSSNRKRALSKTSLVVEIQSSSRKKKMQRIHQQEQEEQSEESKDIIATAAATPVEHRGHEGSGRWSRQSIPKGITIVRLGDTEDTDGEEEHSD</sequence>
<evidence type="ECO:0000313" key="12">
    <source>
        <dbReference type="Proteomes" id="UP001303473"/>
    </source>
</evidence>
<evidence type="ECO:0000256" key="7">
    <source>
        <dbReference type="ARBA" id="ARBA00023242"/>
    </source>
</evidence>
<feature type="compositionally biased region" description="Polar residues" evidence="9">
    <location>
        <begin position="1267"/>
        <end position="1278"/>
    </location>
</feature>
<feature type="compositionally biased region" description="Polar residues" evidence="9">
    <location>
        <begin position="1251"/>
        <end position="1260"/>
    </location>
</feature>
<dbReference type="Gene3D" id="3.90.120.10">
    <property type="entry name" value="DNA Methylase, subunit A, domain 2"/>
    <property type="match status" value="1"/>
</dbReference>
<feature type="compositionally biased region" description="Acidic residues" evidence="9">
    <location>
        <begin position="1339"/>
        <end position="1350"/>
    </location>
</feature>
<evidence type="ECO:0000256" key="4">
    <source>
        <dbReference type="ARBA" id="ARBA00022679"/>
    </source>
</evidence>
<dbReference type="PROSITE" id="PS00094">
    <property type="entry name" value="C5_MTASE_1"/>
    <property type="match status" value="1"/>
</dbReference>
<dbReference type="EC" id="2.1.1.37" evidence="2"/>
<evidence type="ECO:0000256" key="5">
    <source>
        <dbReference type="ARBA" id="ARBA00022691"/>
    </source>
</evidence>
<dbReference type="GO" id="GO:0003677">
    <property type="term" value="F:DNA binding"/>
    <property type="evidence" value="ECO:0007669"/>
    <property type="project" value="UniProtKB-KW"/>
</dbReference>
<dbReference type="InterPro" id="IPR001025">
    <property type="entry name" value="BAH_dom"/>
</dbReference>
<evidence type="ECO:0000256" key="3">
    <source>
        <dbReference type="ARBA" id="ARBA00022603"/>
    </source>
</evidence>
<dbReference type="PANTHER" id="PTHR10629">
    <property type="entry name" value="CYTOSINE-SPECIFIC METHYLTRANSFERASE"/>
    <property type="match status" value="1"/>
</dbReference>
<evidence type="ECO:0000256" key="9">
    <source>
        <dbReference type="SAM" id="MobiDB-lite"/>
    </source>
</evidence>
<feature type="domain" description="BAH" evidence="10">
    <location>
        <begin position="569"/>
        <end position="687"/>
    </location>
</feature>
<dbReference type="GO" id="GO:0005634">
    <property type="term" value="C:nucleus"/>
    <property type="evidence" value="ECO:0007669"/>
    <property type="project" value="UniProtKB-SubCell"/>
</dbReference>
<dbReference type="PROSITE" id="PS51038">
    <property type="entry name" value="BAH"/>
    <property type="match status" value="2"/>
</dbReference>